<dbReference type="EMBL" id="LS992241">
    <property type="protein sequence ID" value="SYX82612.1"/>
    <property type="molecule type" value="Genomic_DNA"/>
</dbReference>
<dbReference type="SUPFAM" id="SSF53850">
    <property type="entry name" value="Periplasmic binding protein-like II"/>
    <property type="match status" value="1"/>
</dbReference>
<evidence type="ECO:0000256" key="5">
    <source>
        <dbReference type="SAM" id="SignalP"/>
    </source>
</evidence>
<dbReference type="PROSITE" id="PS51257">
    <property type="entry name" value="PROKAR_LIPOPROTEIN"/>
    <property type="match status" value="1"/>
</dbReference>
<accession>A0A383R7Q4</accession>
<evidence type="ECO:0000256" key="1">
    <source>
        <dbReference type="ARBA" id="ARBA00004196"/>
    </source>
</evidence>
<dbReference type="PANTHER" id="PTHR43649:SF31">
    <property type="entry name" value="SN-GLYCEROL-3-PHOSPHATE-BINDING PERIPLASMIC PROTEIN UGPB"/>
    <property type="match status" value="1"/>
</dbReference>
<evidence type="ECO:0000313" key="7">
    <source>
        <dbReference type="Proteomes" id="UP000304148"/>
    </source>
</evidence>
<proteinExistence type="inferred from homology"/>
<keyword evidence="3" id="KW-0813">Transport</keyword>
<sequence length="492" mass="55532">MKKNWVRKLLTVTLVLTMIIPMLAACTNKDEVVPGQERVLRIGMQYGGYDDTYFRQQWTDTFEITHKGIRIELVPALDGADMRYDNSGDPKKQPDRYEAMKKLLNSANPVDIIVTDSFQFRKLVEEGMLKQLDPLVQKDSIDLSDFVPTVIDGIKAMGDNSLYGLAPTFSSNALFFNKKLFSDAGISPPTDNMTWDQVFTLAANLSKGDGADRKYGFSFNRYSGSDVFSDMMNLYITPLNLRMFDEKGEKMTVNTPQWEKVWTTVSDLAIKKIVPPANGSETPIQAPENENPFGHDNFLSGKVAMAIGDYNYINTELSDAMKNADKIKGFTKFDWDVVTMPSHPESPGVSGGSQLYNIFAINQKAANPDDAWEFMKFINSEDWAKLRSRSSWEMVSRQKYIKPKDGTNINVSAFYKTKPVPPTKTDMEKFMMDGSYWQINQLGTELMQQVIEKKKSVADALKEWETKGNQILIQAKKNPNGNDTPPGNVYKG</sequence>
<feature type="signal peptide" evidence="5">
    <location>
        <begin position="1"/>
        <end position="24"/>
    </location>
</feature>
<gene>
    <name evidence="6" type="ORF">PBLR_11034</name>
</gene>
<evidence type="ECO:0000256" key="2">
    <source>
        <dbReference type="ARBA" id="ARBA00008520"/>
    </source>
</evidence>
<evidence type="ECO:0000313" key="6">
    <source>
        <dbReference type="EMBL" id="SYX82612.1"/>
    </source>
</evidence>
<reference evidence="7" key="1">
    <citation type="submission" date="2018-08" db="EMBL/GenBank/DDBJ databases">
        <authorList>
            <person name="Chevrot R."/>
        </authorList>
    </citation>
    <scope>NUCLEOTIDE SEQUENCE [LARGE SCALE GENOMIC DNA]</scope>
</reference>
<organism evidence="6 7">
    <name type="scientific">Paenibacillus alvei</name>
    <name type="common">Bacillus alvei</name>
    <dbReference type="NCBI Taxonomy" id="44250"/>
    <lineage>
        <taxon>Bacteria</taxon>
        <taxon>Bacillati</taxon>
        <taxon>Bacillota</taxon>
        <taxon>Bacilli</taxon>
        <taxon>Bacillales</taxon>
        <taxon>Paenibacillaceae</taxon>
        <taxon>Paenibacillus</taxon>
    </lineage>
</organism>
<dbReference type="RefSeq" id="WP_021258068.1">
    <property type="nucleotide sequence ID" value="NZ_LS992241.1"/>
</dbReference>
<evidence type="ECO:0000256" key="4">
    <source>
        <dbReference type="ARBA" id="ARBA00022729"/>
    </source>
</evidence>
<evidence type="ECO:0000256" key="3">
    <source>
        <dbReference type="ARBA" id="ARBA00022448"/>
    </source>
</evidence>
<dbReference type="AlphaFoldDB" id="A0A383R7Q4"/>
<dbReference type="GO" id="GO:0030313">
    <property type="term" value="C:cell envelope"/>
    <property type="evidence" value="ECO:0007669"/>
    <property type="project" value="UniProtKB-SubCell"/>
</dbReference>
<dbReference type="Gene3D" id="3.40.190.10">
    <property type="entry name" value="Periplasmic binding protein-like II"/>
    <property type="match status" value="1"/>
</dbReference>
<dbReference type="InterPro" id="IPR006059">
    <property type="entry name" value="SBP"/>
</dbReference>
<dbReference type="Proteomes" id="UP000304148">
    <property type="component" value="Chromosome"/>
</dbReference>
<protein>
    <submittedName>
        <fullName evidence="6">Extracellular solute-binding protein</fullName>
    </submittedName>
</protein>
<comment type="similarity">
    <text evidence="2">Belongs to the bacterial solute-binding protein 1 family.</text>
</comment>
<dbReference type="Pfam" id="PF01547">
    <property type="entry name" value="SBP_bac_1"/>
    <property type="match status" value="1"/>
</dbReference>
<keyword evidence="4 5" id="KW-0732">Signal</keyword>
<name>A0A383R7Q4_PAEAL</name>
<dbReference type="InterPro" id="IPR050490">
    <property type="entry name" value="Bact_solute-bd_prot1"/>
</dbReference>
<feature type="chain" id="PRO_5016822472" evidence="5">
    <location>
        <begin position="25"/>
        <end position="492"/>
    </location>
</feature>
<comment type="subcellular location">
    <subcellularLocation>
        <location evidence="1">Cell envelope</location>
    </subcellularLocation>
</comment>
<dbReference type="PANTHER" id="PTHR43649">
    <property type="entry name" value="ARABINOSE-BINDING PROTEIN-RELATED"/>
    <property type="match status" value="1"/>
</dbReference>